<feature type="transmembrane region" description="Helical" evidence="1">
    <location>
        <begin position="210"/>
        <end position="228"/>
    </location>
</feature>
<keyword evidence="1" id="KW-1133">Transmembrane helix</keyword>
<proteinExistence type="predicted"/>
<reference evidence="2 3" key="1">
    <citation type="submission" date="2021-12" db="EMBL/GenBank/DDBJ databases">
        <title>Genome sequencing of bacteria with rrn-lacking chromosome and rrn-plasmid.</title>
        <authorList>
            <person name="Anda M."/>
            <person name="Iwasaki W."/>
        </authorList>
    </citation>
    <scope>NUCLEOTIDE SEQUENCE [LARGE SCALE GENOMIC DNA]</scope>
    <source>
        <strain evidence="2 3">NBRC 15940</strain>
    </source>
</reference>
<dbReference type="Proteomes" id="UP001310022">
    <property type="component" value="Unassembled WGS sequence"/>
</dbReference>
<comment type="caution">
    <text evidence="2">The sequence shown here is derived from an EMBL/GenBank/DDBJ whole genome shotgun (WGS) entry which is preliminary data.</text>
</comment>
<feature type="transmembrane region" description="Helical" evidence="1">
    <location>
        <begin position="82"/>
        <end position="104"/>
    </location>
</feature>
<evidence type="ECO:0000313" key="3">
    <source>
        <dbReference type="Proteomes" id="UP001310022"/>
    </source>
</evidence>
<dbReference type="RefSeq" id="WP_338236744.1">
    <property type="nucleotide sequence ID" value="NZ_BQKE01000001.1"/>
</dbReference>
<accession>A0AAN4VWR1</accession>
<protein>
    <recommendedName>
        <fullName evidence="4">Yip1 domain-containing protein</fullName>
    </recommendedName>
</protein>
<gene>
    <name evidence="2" type="ORF">PEDI_16850</name>
</gene>
<evidence type="ECO:0000313" key="2">
    <source>
        <dbReference type="EMBL" id="GJM61133.1"/>
    </source>
</evidence>
<dbReference type="AlphaFoldDB" id="A0AAN4VWR1"/>
<evidence type="ECO:0000256" key="1">
    <source>
        <dbReference type="SAM" id="Phobius"/>
    </source>
</evidence>
<organism evidence="2 3">
    <name type="scientific">Persicobacter diffluens</name>
    <dbReference type="NCBI Taxonomy" id="981"/>
    <lineage>
        <taxon>Bacteria</taxon>
        <taxon>Pseudomonadati</taxon>
        <taxon>Bacteroidota</taxon>
        <taxon>Cytophagia</taxon>
        <taxon>Cytophagales</taxon>
        <taxon>Persicobacteraceae</taxon>
        <taxon>Persicobacter</taxon>
    </lineage>
</organism>
<evidence type="ECO:0008006" key="4">
    <source>
        <dbReference type="Google" id="ProtNLM"/>
    </source>
</evidence>
<sequence length="229" mass="25718">MTKMTDEELDQVIAQKENFSEMYIDAAVEEIQLRKNPPKPSTPSVTIENGEKIRRIELNKDQVKNLVQKKQIRLVPSLYSKVSIAVASLIIHPLLGIILFTSNLRYAGKREGMNMTWILVLGYIVAANLMTLALKHWFPVAEDALMQFSMNEAAESVMSGNIGAISPLIPAAIGGFLLNVVITILLVKVFWEKFLGKKFIYQKKSAWGTVIIYMLILVLSFQLFGFGIL</sequence>
<keyword evidence="3" id="KW-1185">Reference proteome</keyword>
<dbReference type="EMBL" id="BQKE01000001">
    <property type="protein sequence ID" value="GJM61133.1"/>
    <property type="molecule type" value="Genomic_DNA"/>
</dbReference>
<name>A0AAN4VWR1_9BACT</name>
<keyword evidence="1" id="KW-0472">Membrane</keyword>
<feature type="transmembrane region" description="Helical" evidence="1">
    <location>
        <begin position="168"/>
        <end position="190"/>
    </location>
</feature>
<keyword evidence="1" id="KW-0812">Transmembrane</keyword>
<feature type="transmembrane region" description="Helical" evidence="1">
    <location>
        <begin position="116"/>
        <end position="138"/>
    </location>
</feature>